<sequence>MTSTRHFDLVLLGATGYTGRLCAEHIVKHLPTNLKWGIAGRSAEKLTALATELRELNAERKEPEIVPVQLQAEELNPLAERTRVLINCVGPYHLHSTPVVEACANNGTHYLDVTGEITWVKEMIEKYHEKAKETGAIMIFSDGFDCVPADLLTWALAKYIKDEFSVQTKEVICSIHELKAAGASGGTLTTLLGVIESVPLKELLKAQSPYYISTSPSKTVPSPSLLQQLLGVRTVPELGTMTLSVTSHCDVAIVQRSRSLMPDLYSPYFQFQSLLGVHNVLVGVALHFTFMFSLLALTLSPVRWLVRKLIYQPGQGPSKQSTQDNRVEFRALATAEHKTPEGRPIKVLGAFKAPGDPYWLTGVLLAESAMILLKSKNVGNEFEGGCLTPAILGQEYVDHLEKAGITIETKVLDC</sequence>
<dbReference type="GO" id="GO:0005811">
    <property type="term" value="C:lipid droplet"/>
    <property type="evidence" value="ECO:0007669"/>
    <property type="project" value="TreeGrafter"/>
</dbReference>
<organism evidence="3 4">
    <name type="scientific">Paracoccidioides brasiliensis</name>
    <dbReference type="NCBI Taxonomy" id="121759"/>
    <lineage>
        <taxon>Eukaryota</taxon>
        <taxon>Fungi</taxon>
        <taxon>Dikarya</taxon>
        <taxon>Ascomycota</taxon>
        <taxon>Pezizomycotina</taxon>
        <taxon>Eurotiomycetes</taxon>
        <taxon>Eurotiomycetidae</taxon>
        <taxon>Onygenales</taxon>
        <taxon>Ajellomycetaceae</taxon>
        <taxon>Paracoccidioides</taxon>
    </lineage>
</organism>
<dbReference type="Gene3D" id="3.40.50.720">
    <property type="entry name" value="NAD(P)-binding Rossmann-like Domain"/>
    <property type="match status" value="1"/>
</dbReference>
<dbReference type="GO" id="GO:0005739">
    <property type="term" value="C:mitochondrion"/>
    <property type="evidence" value="ECO:0007669"/>
    <property type="project" value="TreeGrafter"/>
</dbReference>
<feature type="domain" description="Saccharopine dehydrogenase NADP binding" evidence="2">
    <location>
        <begin position="10"/>
        <end position="138"/>
    </location>
</feature>
<dbReference type="Proteomes" id="UP000242814">
    <property type="component" value="Unassembled WGS sequence"/>
</dbReference>
<evidence type="ECO:0000313" key="3">
    <source>
        <dbReference type="EMBL" id="ODH21617.1"/>
    </source>
</evidence>
<dbReference type="PANTHER" id="PTHR12286:SF5">
    <property type="entry name" value="SACCHAROPINE DEHYDROGENASE-LIKE OXIDOREDUCTASE"/>
    <property type="match status" value="1"/>
</dbReference>
<protein>
    <recommendedName>
        <fullName evidence="2">Saccharopine dehydrogenase NADP binding domain-containing protein</fullName>
    </recommendedName>
</protein>
<dbReference type="OrthoDB" id="10268090at2759"/>
<dbReference type="PANTHER" id="PTHR12286">
    <property type="entry name" value="SACCHAROPINE DEHYDROGENASE-LIKE OXIDOREDUCTASE"/>
    <property type="match status" value="1"/>
</dbReference>
<dbReference type="InterPro" id="IPR036291">
    <property type="entry name" value="NAD(P)-bd_dom_sf"/>
</dbReference>
<dbReference type="SUPFAM" id="SSF51735">
    <property type="entry name" value="NAD(P)-binding Rossmann-fold domains"/>
    <property type="match status" value="1"/>
</dbReference>
<dbReference type="GO" id="GO:0005886">
    <property type="term" value="C:plasma membrane"/>
    <property type="evidence" value="ECO:0007669"/>
    <property type="project" value="TreeGrafter"/>
</dbReference>
<evidence type="ECO:0000256" key="1">
    <source>
        <dbReference type="ARBA" id="ARBA00038048"/>
    </source>
</evidence>
<dbReference type="GO" id="GO:0009247">
    <property type="term" value="P:glycolipid biosynthetic process"/>
    <property type="evidence" value="ECO:0007669"/>
    <property type="project" value="TreeGrafter"/>
</dbReference>
<comment type="similarity">
    <text evidence="1">Belongs to the saccharopine dehydrogenase family.</text>
</comment>
<dbReference type="InterPro" id="IPR005097">
    <property type="entry name" value="Sacchrp_dh_NADP-bd"/>
</dbReference>
<dbReference type="Pfam" id="PF03435">
    <property type="entry name" value="Sacchrp_dh_NADP"/>
    <property type="match status" value="1"/>
</dbReference>
<dbReference type="OMA" id="CEYRAIA"/>
<reference evidence="3 4" key="1">
    <citation type="submission" date="2016-06" db="EMBL/GenBank/DDBJ databases">
        <authorList>
            <person name="Kjaerup R.B."/>
            <person name="Dalgaard T.S."/>
            <person name="Juul-Madsen H.R."/>
        </authorList>
    </citation>
    <scope>NUCLEOTIDE SEQUENCE [LARGE SCALE GENOMIC DNA]</scope>
    <source>
        <strain evidence="3 4">Pb300</strain>
    </source>
</reference>
<name>A0A1D2J9P8_PARBR</name>
<evidence type="ECO:0000259" key="2">
    <source>
        <dbReference type="Pfam" id="PF03435"/>
    </source>
</evidence>
<accession>A0A1D2J9P8</accession>
<dbReference type="EMBL" id="LZYO01000259">
    <property type="protein sequence ID" value="ODH21617.1"/>
    <property type="molecule type" value="Genomic_DNA"/>
</dbReference>
<dbReference type="VEuPathDB" id="FungiDB:PABG_02593"/>
<gene>
    <name evidence="3" type="ORF">ACO22_05638</name>
</gene>
<dbReference type="InterPro" id="IPR051276">
    <property type="entry name" value="Saccharopine_DH-like_oxidrdct"/>
</dbReference>
<proteinExistence type="inferred from homology"/>
<evidence type="ECO:0000313" key="4">
    <source>
        <dbReference type="Proteomes" id="UP000242814"/>
    </source>
</evidence>
<dbReference type="AlphaFoldDB" id="A0A1D2J9P8"/>
<comment type="caution">
    <text evidence="3">The sequence shown here is derived from an EMBL/GenBank/DDBJ whole genome shotgun (WGS) entry which is preliminary data.</text>
</comment>
<dbReference type="VEuPathDB" id="FungiDB:PADG_01025"/>